<evidence type="ECO:0000313" key="2">
    <source>
        <dbReference type="EMBL" id="KAG8236672.1"/>
    </source>
</evidence>
<dbReference type="GO" id="GO:0070006">
    <property type="term" value="F:metalloaminopeptidase activity"/>
    <property type="evidence" value="ECO:0007669"/>
    <property type="project" value="InterPro"/>
</dbReference>
<dbReference type="OrthoDB" id="8038978at2759"/>
<proteinExistence type="predicted"/>
<evidence type="ECO:0000313" key="3">
    <source>
        <dbReference type="Proteomes" id="UP000792457"/>
    </source>
</evidence>
<dbReference type="SUPFAM" id="SSF53187">
    <property type="entry name" value="Zn-dependent exopeptidases"/>
    <property type="match status" value="1"/>
</dbReference>
<protein>
    <recommendedName>
        <fullName evidence="1">Cytosol aminopeptidase domain-containing protein</fullName>
    </recommendedName>
</protein>
<dbReference type="AlphaFoldDB" id="A0A8K0KKE0"/>
<gene>
    <name evidence="2" type="ORF">J437_LFUL014400</name>
</gene>
<dbReference type="Proteomes" id="UP000792457">
    <property type="component" value="Unassembled WGS sequence"/>
</dbReference>
<dbReference type="EMBL" id="KZ309058">
    <property type="protein sequence ID" value="KAG8236672.1"/>
    <property type="molecule type" value="Genomic_DNA"/>
</dbReference>
<dbReference type="GO" id="GO:0006508">
    <property type="term" value="P:proteolysis"/>
    <property type="evidence" value="ECO:0007669"/>
    <property type="project" value="InterPro"/>
</dbReference>
<sequence>MKEFVTKGEWMHLDIAGVMSSTGESPPYVSKGMSGRPTRTLIQFLSQISN</sequence>
<comment type="caution">
    <text evidence="2">The sequence shown here is derived from an EMBL/GenBank/DDBJ whole genome shotgun (WGS) entry which is preliminary data.</text>
</comment>
<dbReference type="Gene3D" id="3.40.630.10">
    <property type="entry name" value="Zn peptidases"/>
    <property type="match status" value="1"/>
</dbReference>
<reference evidence="2" key="1">
    <citation type="submission" date="2013-04" db="EMBL/GenBank/DDBJ databases">
        <authorList>
            <person name="Qu J."/>
            <person name="Murali S.C."/>
            <person name="Bandaranaike D."/>
            <person name="Bellair M."/>
            <person name="Blankenburg K."/>
            <person name="Chao H."/>
            <person name="Dinh H."/>
            <person name="Doddapaneni H."/>
            <person name="Downs B."/>
            <person name="Dugan-Rocha S."/>
            <person name="Elkadiri S."/>
            <person name="Gnanaolivu R.D."/>
            <person name="Hernandez B."/>
            <person name="Javaid M."/>
            <person name="Jayaseelan J.C."/>
            <person name="Lee S."/>
            <person name="Li M."/>
            <person name="Ming W."/>
            <person name="Munidasa M."/>
            <person name="Muniz J."/>
            <person name="Nguyen L."/>
            <person name="Ongeri F."/>
            <person name="Osuji N."/>
            <person name="Pu L.-L."/>
            <person name="Puazo M."/>
            <person name="Qu C."/>
            <person name="Quiroz J."/>
            <person name="Raj R."/>
            <person name="Weissenberger G."/>
            <person name="Xin Y."/>
            <person name="Zou X."/>
            <person name="Han Y."/>
            <person name="Richards S."/>
            <person name="Worley K."/>
            <person name="Muzny D."/>
            <person name="Gibbs R."/>
        </authorList>
    </citation>
    <scope>NUCLEOTIDE SEQUENCE</scope>
    <source>
        <strain evidence="2">Sampled in the wild</strain>
    </source>
</reference>
<dbReference type="GO" id="GO:0046872">
    <property type="term" value="F:metal ion binding"/>
    <property type="evidence" value="ECO:0007669"/>
    <property type="project" value="InterPro"/>
</dbReference>
<keyword evidence="3" id="KW-1185">Reference proteome</keyword>
<reference evidence="2" key="2">
    <citation type="submission" date="2017-10" db="EMBL/GenBank/DDBJ databases">
        <title>Ladona fulva Genome sequencing and assembly.</title>
        <authorList>
            <person name="Murali S."/>
            <person name="Richards S."/>
            <person name="Bandaranaike D."/>
            <person name="Bellair M."/>
            <person name="Blankenburg K."/>
            <person name="Chao H."/>
            <person name="Dinh H."/>
            <person name="Doddapaneni H."/>
            <person name="Dugan-Rocha S."/>
            <person name="Elkadiri S."/>
            <person name="Gnanaolivu R."/>
            <person name="Hernandez B."/>
            <person name="Skinner E."/>
            <person name="Javaid M."/>
            <person name="Lee S."/>
            <person name="Li M."/>
            <person name="Ming W."/>
            <person name="Munidasa M."/>
            <person name="Muniz J."/>
            <person name="Nguyen L."/>
            <person name="Hughes D."/>
            <person name="Osuji N."/>
            <person name="Pu L.-L."/>
            <person name="Puazo M."/>
            <person name="Qu C."/>
            <person name="Quiroz J."/>
            <person name="Raj R."/>
            <person name="Weissenberger G."/>
            <person name="Xin Y."/>
            <person name="Zou X."/>
            <person name="Han Y."/>
            <person name="Worley K."/>
            <person name="Muzny D."/>
            <person name="Gibbs R."/>
        </authorList>
    </citation>
    <scope>NUCLEOTIDE SEQUENCE</scope>
    <source>
        <strain evidence="2">Sampled in the wild</strain>
    </source>
</reference>
<feature type="domain" description="Cytosol aminopeptidase" evidence="1">
    <location>
        <begin position="1"/>
        <end position="42"/>
    </location>
</feature>
<name>A0A8K0KKE0_LADFU</name>
<dbReference type="Pfam" id="PF00883">
    <property type="entry name" value="Peptidase_M17"/>
    <property type="match status" value="1"/>
</dbReference>
<accession>A0A8K0KKE0</accession>
<dbReference type="InterPro" id="IPR000819">
    <property type="entry name" value="Peptidase_M17_C"/>
</dbReference>
<organism evidence="2 3">
    <name type="scientific">Ladona fulva</name>
    <name type="common">Scarce chaser dragonfly</name>
    <name type="synonym">Libellula fulva</name>
    <dbReference type="NCBI Taxonomy" id="123851"/>
    <lineage>
        <taxon>Eukaryota</taxon>
        <taxon>Metazoa</taxon>
        <taxon>Ecdysozoa</taxon>
        <taxon>Arthropoda</taxon>
        <taxon>Hexapoda</taxon>
        <taxon>Insecta</taxon>
        <taxon>Pterygota</taxon>
        <taxon>Palaeoptera</taxon>
        <taxon>Odonata</taxon>
        <taxon>Epiprocta</taxon>
        <taxon>Anisoptera</taxon>
        <taxon>Libelluloidea</taxon>
        <taxon>Libellulidae</taxon>
        <taxon>Ladona</taxon>
    </lineage>
</organism>
<evidence type="ECO:0000259" key="1">
    <source>
        <dbReference type="Pfam" id="PF00883"/>
    </source>
</evidence>